<dbReference type="Pfam" id="PF17940">
    <property type="entry name" value="TetR_C_31"/>
    <property type="match status" value="1"/>
</dbReference>
<keyword evidence="6" id="KW-1185">Reference proteome</keyword>
<evidence type="ECO:0000256" key="1">
    <source>
        <dbReference type="ARBA" id="ARBA00023125"/>
    </source>
</evidence>
<dbReference type="SUPFAM" id="SSF46689">
    <property type="entry name" value="Homeodomain-like"/>
    <property type="match status" value="1"/>
</dbReference>
<dbReference type="GO" id="GO:0003677">
    <property type="term" value="F:DNA binding"/>
    <property type="evidence" value="ECO:0007669"/>
    <property type="project" value="UniProtKB-UniRule"/>
</dbReference>
<evidence type="ECO:0000313" key="4">
    <source>
        <dbReference type="EMBL" id="GEK81766.1"/>
    </source>
</evidence>
<evidence type="ECO:0000259" key="3">
    <source>
        <dbReference type="PROSITE" id="PS50977"/>
    </source>
</evidence>
<dbReference type="InterPro" id="IPR001647">
    <property type="entry name" value="HTH_TetR"/>
</dbReference>
<gene>
    <name evidence="5" type="ORF">FB463_000741</name>
    <name evidence="4" type="ORF">FFA01_00750</name>
</gene>
<sequence>MSAGTPPGPASTPKGETRRRALLDGVLAVLEAGGPSAVTHRAVARAAGVPVSAATYYFAGRDDMLRAALRHATTAWAGSFDRLERASLRNLAETLVRYAIVERTSALAQYELLFAAMRDEALRDDAELWYSSLEHVLARVGVAPERLPVVALGVDGLILRMLWRGDPADVDATGRLLGEIVSGRVDPGAS</sequence>
<dbReference type="EMBL" id="BJUV01000001">
    <property type="protein sequence ID" value="GEK81766.1"/>
    <property type="molecule type" value="Genomic_DNA"/>
</dbReference>
<dbReference type="RefSeq" id="WP_146851802.1">
    <property type="nucleotide sequence ID" value="NZ_BAAAHR010000002.1"/>
</dbReference>
<reference evidence="4 6" key="1">
    <citation type="submission" date="2019-07" db="EMBL/GenBank/DDBJ databases">
        <title>Whole genome shotgun sequence of Frigoribacterium faeni NBRC 103066.</title>
        <authorList>
            <person name="Hosoyama A."/>
            <person name="Uohara A."/>
            <person name="Ohji S."/>
            <person name="Ichikawa N."/>
        </authorList>
    </citation>
    <scope>NUCLEOTIDE SEQUENCE [LARGE SCALE GENOMIC DNA]</scope>
    <source>
        <strain evidence="4 6">NBRC 103066</strain>
    </source>
</reference>
<dbReference type="OrthoDB" id="6929199at2"/>
<dbReference type="EMBL" id="JACGWW010000001">
    <property type="protein sequence ID" value="MBA8812517.1"/>
    <property type="molecule type" value="Genomic_DNA"/>
</dbReference>
<name>A0A7W3PI90_9MICO</name>
<organism evidence="5 7">
    <name type="scientific">Frigoribacterium faeni</name>
    <dbReference type="NCBI Taxonomy" id="145483"/>
    <lineage>
        <taxon>Bacteria</taxon>
        <taxon>Bacillati</taxon>
        <taxon>Actinomycetota</taxon>
        <taxon>Actinomycetes</taxon>
        <taxon>Micrococcales</taxon>
        <taxon>Microbacteriaceae</taxon>
        <taxon>Frigoribacterium</taxon>
    </lineage>
</organism>
<feature type="domain" description="HTH tetR-type" evidence="3">
    <location>
        <begin position="16"/>
        <end position="76"/>
    </location>
</feature>
<keyword evidence="1 2" id="KW-0238">DNA-binding</keyword>
<dbReference type="Proteomes" id="UP000321154">
    <property type="component" value="Unassembled WGS sequence"/>
</dbReference>
<dbReference type="Proteomes" id="UP000522688">
    <property type="component" value="Unassembled WGS sequence"/>
</dbReference>
<evidence type="ECO:0000313" key="5">
    <source>
        <dbReference type="EMBL" id="MBA8812517.1"/>
    </source>
</evidence>
<dbReference type="InterPro" id="IPR041583">
    <property type="entry name" value="TetR_C_31"/>
</dbReference>
<evidence type="ECO:0000256" key="2">
    <source>
        <dbReference type="PROSITE-ProRule" id="PRU00335"/>
    </source>
</evidence>
<dbReference type="Gene3D" id="1.10.357.10">
    <property type="entry name" value="Tetracycline Repressor, domain 2"/>
    <property type="match status" value="1"/>
</dbReference>
<proteinExistence type="predicted"/>
<accession>A0A7W3PI90</accession>
<dbReference type="InterPro" id="IPR009057">
    <property type="entry name" value="Homeodomain-like_sf"/>
</dbReference>
<evidence type="ECO:0000313" key="7">
    <source>
        <dbReference type="Proteomes" id="UP000522688"/>
    </source>
</evidence>
<feature type="DNA-binding region" description="H-T-H motif" evidence="2">
    <location>
        <begin position="39"/>
        <end position="58"/>
    </location>
</feature>
<evidence type="ECO:0000313" key="6">
    <source>
        <dbReference type="Proteomes" id="UP000321154"/>
    </source>
</evidence>
<dbReference type="Pfam" id="PF00440">
    <property type="entry name" value="TetR_N"/>
    <property type="match status" value="1"/>
</dbReference>
<comment type="caution">
    <text evidence="5">The sequence shown here is derived from an EMBL/GenBank/DDBJ whole genome shotgun (WGS) entry which is preliminary data.</text>
</comment>
<dbReference type="PROSITE" id="PS50977">
    <property type="entry name" value="HTH_TETR_2"/>
    <property type="match status" value="1"/>
</dbReference>
<dbReference type="AlphaFoldDB" id="A0A7W3PI90"/>
<protein>
    <submittedName>
        <fullName evidence="5">DNA-binding transcriptional regulator YbjK</fullName>
    </submittedName>
    <submittedName>
        <fullName evidence="4">TetR family transcriptional regulator</fullName>
    </submittedName>
</protein>
<reference evidence="5 7" key="2">
    <citation type="submission" date="2020-07" db="EMBL/GenBank/DDBJ databases">
        <title>Sequencing the genomes of 1000 actinobacteria strains.</title>
        <authorList>
            <person name="Klenk H.-P."/>
        </authorList>
    </citation>
    <scope>NUCLEOTIDE SEQUENCE [LARGE SCALE GENOMIC DNA]</scope>
    <source>
        <strain evidence="5 7">DSM 10309</strain>
    </source>
</reference>